<proteinExistence type="predicted"/>
<dbReference type="SUPFAM" id="SSF57924">
    <property type="entry name" value="Inhibitor of apoptosis (IAP) repeat"/>
    <property type="match status" value="2"/>
</dbReference>
<dbReference type="AlphaFoldDB" id="A0A1Y2APU7"/>
<dbReference type="Gene3D" id="1.10.1170.10">
    <property type="entry name" value="Inhibitor Of Apoptosis Protein (2mihbC-IAP-1), Chain A"/>
    <property type="match status" value="2"/>
</dbReference>
<evidence type="ECO:0008006" key="5">
    <source>
        <dbReference type="Google" id="ProtNLM"/>
    </source>
</evidence>
<sequence>LAQVGFYYDSKGLYNDKVSCYLCKCSYHGWKKDDIPMEIHKKTSPQCPLVEILDYSKEWVRNPTEDQTYEPISSHLLKSRIETYSNWWPHTYPNITPERMAEAGFYYSPDIELEDKVECAYCKAKFGNWTHNDNPR</sequence>
<name>A0A1Y2APU7_9FUNG</name>
<dbReference type="OrthoDB" id="2196114at2759"/>
<dbReference type="PROSITE" id="PS50143">
    <property type="entry name" value="BIR_REPEAT_2"/>
    <property type="match status" value="2"/>
</dbReference>
<dbReference type="InterPro" id="IPR001370">
    <property type="entry name" value="BIR_rpt"/>
</dbReference>
<reference evidence="3 4" key="1">
    <citation type="submission" date="2016-08" db="EMBL/GenBank/DDBJ databases">
        <title>A Parts List for Fungal Cellulosomes Revealed by Comparative Genomics.</title>
        <authorList>
            <consortium name="DOE Joint Genome Institute"/>
            <person name="Haitjema C.H."/>
            <person name="Gilmore S.P."/>
            <person name="Henske J.K."/>
            <person name="Solomon K.V."/>
            <person name="De Groot R."/>
            <person name="Kuo A."/>
            <person name="Mondo S.J."/>
            <person name="Salamov A.A."/>
            <person name="Labutti K."/>
            <person name="Zhao Z."/>
            <person name="Chiniquy J."/>
            <person name="Barry K."/>
            <person name="Brewer H.M."/>
            <person name="Purvine S.O."/>
            <person name="Wright A.T."/>
            <person name="Boxma B."/>
            <person name="Van Alen T."/>
            <person name="Hackstein J.H."/>
            <person name="Baker S.E."/>
            <person name="Grigoriev I.V."/>
            <person name="O'Malley M.A."/>
        </authorList>
    </citation>
    <scope>NUCLEOTIDE SEQUENCE [LARGE SCALE GENOMIC DNA]</scope>
    <source>
        <strain evidence="3 4">G1</strain>
    </source>
</reference>
<evidence type="ECO:0000313" key="3">
    <source>
        <dbReference type="EMBL" id="ORY24237.1"/>
    </source>
</evidence>
<keyword evidence="1" id="KW-0479">Metal-binding</keyword>
<evidence type="ECO:0000313" key="4">
    <source>
        <dbReference type="Proteomes" id="UP000193920"/>
    </source>
</evidence>
<accession>A0A1Y2APU7</accession>
<dbReference type="EMBL" id="MCOG01000224">
    <property type="protein sequence ID" value="ORY24237.1"/>
    <property type="molecule type" value="Genomic_DNA"/>
</dbReference>
<evidence type="ECO:0000256" key="2">
    <source>
        <dbReference type="ARBA" id="ARBA00022833"/>
    </source>
</evidence>
<dbReference type="InterPro" id="IPR051190">
    <property type="entry name" value="Baculoviral_IAP"/>
</dbReference>
<dbReference type="STRING" id="1754190.A0A1Y2APU7"/>
<dbReference type="Proteomes" id="UP000193920">
    <property type="component" value="Unassembled WGS sequence"/>
</dbReference>
<protein>
    <recommendedName>
        <fullName evidence="5">Inhibitor of apoptosis repeat-containing protein</fullName>
    </recommendedName>
</protein>
<evidence type="ECO:0000256" key="1">
    <source>
        <dbReference type="ARBA" id="ARBA00022723"/>
    </source>
</evidence>
<feature type="non-terminal residue" evidence="3">
    <location>
        <position position="1"/>
    </location>
</feature>
<organism evidence="3 4">
    <name type="scientific">Neocallimastix californiae</name>
    <dbReference type="NCBI Taxonomy" id="1754190"/>
    <lineage>
        <taxon>Eukaryota</taxon>
        <taxon>Fungi</taxon>
        <taxon>Fungi incertae sedis</taxon>
        <taxon>Chytridiomycota</taxon>
        <taxon>Chytridiomycota incertae sedis</taxon>
        <taxon>Neocallimastigomycetes</taxon>
        <taxon>Neocallimastigales</taxon>
        <taxon>Neocallimastigaceae</taxon>
        <taxon>Neocallimastix</taxon>
    </lineage>
</organism>
<comment type="caution">
    <text evidence="3">The sequence shown here is derived from an EMBL/GenBank/DDBJ whole genome shotgun (WGS) entry which is preliminary data.</text>
</comment>
<dbReference type="GO" id="GO:0046872">
    <property type="term" value="F:metal ion binding"/>
    <property type="evidence" value="ECO:0007669"/>
    <property type="project" value="UniProtKB-KW"/>
</dbReference>
<dbReference type="PANTHER" id="PTHR46771:SF5">
    <property type="entry name" value="DETERIN"/>
    <property type="match status" value="1"/>
</dbReference>
<dbReference type="Pfam" id="PF00653">
    <property type="entry name" value="BIR"/>
    <property type="match status" value="2"/>
</dbReference>
<keyword evidence="4" id="KW-1185">Reference proteome</keyword>
<dbReference type="SMART" id="SM00238">
    <property type="entry name" value="BIR"/>
    <property type="match status" value="2"/>
</dbReference>
<dbReference type="PANTHER" id="PTHR46771">
    <property type="entry name" value="DETERIN"/>
    <property type="match status" value="1"/>
</dbReference>
<keyword evidence="2" id="KW-0862">Zinc</keyword>
<gene>
    <name evidence="3" type="ORF">LY90DRAFT_428812</name>
</gene>